<dbReference type="CDD" id="cd00063">
    <property type="entry name" value="FN3"/>
    <property type="match status" value="1"/>
</dbReference>
<dbReference type="SUPFAM" id="SSF48726">
    <property type="entry name" value="Immunoglobulin"/>
    <property type="match status" value="1"/>
</dbReference>
<dbReference type="PROSITE" id="PS50853">
    <property type="entry name" value="FN3"/>
    <property type="match status" value="1"/>
</dbReference>
<dbReference type="PANTHER" id="PTHR14340:SF9">
    <property type="entry name" value="FIBRONECTIN TYPE-III DOMAIN-CONTAINING PROTEIN"/>
    <property type="match status" value="1"/>
</dbReference>
<feature type="domain" description="Fibronectin type-III" evidence="2">
    <location>
        <begin position="48"/>
        <end position="140"/>
    </location>
</feature>
<evidence type="ECO:0000256" key="1">
    <source>
        <dbReference type="ARBA" id="ARBA00023319"/>
    </source>
</evidence>
<dbReference type="FunFam" id="2.60.40.10:FF:000056">
    <property type="entry name" value="twitchin isoform X4"/>
    <property type="match status" value="1"/>
</dbReference>
<organism evidence="3">
    <name type="scientific">Triatoma infestans</name>
    <name type="common">Assassin bug</name>
    <dbReference type="NCBI Taxonomy" id="30076"/>
    <lineage>
        <taxon>Eukaryota</taxon>
        <taxon>Metazoa</taxon>
        <taxon>Ecdysozoa</taxon>
        <taxon>Arthropoda</taxon>
        <taxon>Hexapoda</taxon>
        <taxon>Insecta</taxon>
        <taxon>Pterygota</taxon>
        <taxon>Neoptera</taxon>
        <taxon>Paraneoptera</taxon>
        <taxon>Hemiptera</taxon>
        <taxon>Heteroptera</taxon>
        <taxon>Panheteroptera</taxon>
        <taxon>Cimicomorpha</taxon>
        <taxon>Reduviidae</taxon>
        <taxon>Triatominae</taxon>
        <taxon>Triatoma</taxon>
    </lineage>
</organism>
<feature type="non-terminal residue" evidence="3">
    <location>
        <position position="1"/>
    </location>
</feature>
<accession>A0A170UJ18</accession>
<dbReference type="InterPro" id="IPR036179">
    <property type="entry name" value="Ig-like_dom_sf"/>
</dbReference>
<protein>
    <submittedName>
        <fullName evidence="3">Twitchin isoform x1</fullName>
    </submittedName>
</protein>
<dbReference type="InterPro" id="IPR036116">
    <property type="entry name" value="FN3_sf"/>
</dbReference>
<name>A0A170UJ18_TRIIF</name>
<dbReference type="SMART" id="SM00060">
    <property type="entry name" value="FN3"/>
    <property type="match status" value="1"/>
</dbReference>
<dbReference type="PRINTS" id="PR00014">
    <property type="entry name" value="FNTYPEIII"/>
</dbReference>
<proteinExistence type="predicted"/>
<feature type="non-terminal residue" evidence="3">
    <location>
        <position position="164"/>
    </location>
</feature>
<dbReference type="SUPFAM" id="SSF49265">
    <property type="entry name" value="Fibronectin type III"/>
    <property type="match status" value="1"/>
</dbReference>
<dbReference type="EMBL" id="GEMB01007524">
    <property type="protein sequence ID" value="JAR95905.1"/>
    <property type="molecule type" value="Transcribed_RNA"/>
</dbReference>
<keyword evidence="1" id="KW-0393">Immunoglobulin domain</keyword>
<dbReference type="Gene3D" id="2.60.40.10">
    <property type="entry name" value="Immunoglobulins"/>
    <property type="match status" value="2"/>
</dbReference>
<evidence type="ECO:0000313" key="3">
    <source>
        <dbReference type="EMBL" id="JAR95905.1"/>
    </source>
</evidence>
<dbReference type="GO" id="GO:0030017">
    <property type="term" value="C:sarcomere"/>
    <property type="evidence" value="ECO:0007669"/>
    <property type="project" value="UniProtKB-ARBA"/>
</dbReference>
<sequence>STTSTEAYLDIPFSVRSDSGTYSLTLVNELGSVTASAHVSVLDRPSAPKGPLIVSDVTKENARITWKPPDDDGGSPVLHYIIEKMDISRGTWSDAGMSPGLNHLVERLVHKKEYHFRVKAVNAMGESEPLETTKGVIAQNEFDEPEAPERPNVMDWGEDFVEIE</sequence>
<reference evidence="3" key="1">
    <citation type="submission" date="2016-04" db="EMBL/GenBank/DDBJ databases">
        <authorList>
            <person name="Calderon-Fernandez G.M.Sr."/>
        </authorList>
    </citation>
    <scope>NUCLEOTIDE SEQUENCE</scope>
    <source>
        <strain evidence="3">Int1</strain>
        <tissue evidence="3">Integument</tissue>
    </source>
</reference>
<dbReference type="AlphaFoldDB" id="A0A170UJ18"/>
<evidence type="ECO:0000259" key="2">
    <source>
        <dbReference type="PROSITE" id="PS50853"/>
    </source>
</evidence>
<dbReference type="InterPro" id="IPR013783">
    <property type="entry name" value="Ig-like_fold"/>
</dbReference>
<dbReference type="Pfam" id="PF00041">
    <property type="entry name" value="fn3"/>
    <property type="match status" value="1"/>
</dbReference>
<reference evidence="3" key="2">
    <citation type="journal article" date="2017" name="J. Med. Entomol.">
        <title>Transcriptome Analysis of the Triatoma infestans (Hemiptera: Reduviidae) Integument.</title>
        <authorList>
            <person name="Calderon-Fernandez G.M."/>
            <person name="Moriconi D.E."/>
            <person name="Dulbecco A.B."/>
            <person name="Juarez M.P."/>
        </authorList>
    </citation>
    <scope>NUCLEOTIDE SEQUENCE</scope>
    <source>
        <strain evidence="3">Int1</strain>
        <tissue evidence="3">Integument</tissue>
    </source>
</reference>
<dbReference type="PANTHER" id="PTHR14340">
    <property type="entry name" value="MICROFIBRIL-ASSOCIATED GLYCOPROTEIN 3"/>
    <property type="match status" value="1"/>
</dbReference>
<dbReference type="InterPro" id="IPR003961">
    <property type="entry name" value="FN3_dom"/>
</dbReference>